<comment type="cofactor">
    <cofactor evidence="2 17 20">
        <name>Mg(2+)</name>
        <dbReference type="ChEBI" id="CHEBI:18420"/>
    </cofactor>
</comment>
<dbReference type="Gene3D" id="3.50.30.10">
    <property type="entry name" value="Phosphohistidine domain"/>
    <property type="match status" value="1"/>
</dbReference>
<evidence type="ECO:0000256" key="21">
    <source>
        <dbReference type="SAM" id="MobiDB-lite"/>
    </source>
</evidence>
<dbReference type="InterPro" id="IPR015813">
    <property type="entry name" value="Pyrv/PenolPyrv_kinase-like_dom"/>
</dbReference>
<evidence type="ECO:0000256" key="5">
    <source>
        <dbReference type="ARBA" id="ARBA00007837"/>
    </source>
</evidence>
<keyword evidence="11 17" id="KW-0808">Transferase</keyword>
<evidence type="ECO:0000256" key="19">
    <source>
        <dbReference type="PIRSR" id="PIRSR000732-2"/>
    </source>
</evidence>
<dbReference type="NCBIfam" id="TIGR01417">
    <property type="entry name" value="PTS_I_fam"/>
    <property type="match status" value="1"/>
</dbReference>
<keyword evidence="12 17" id="KW-0598">Phosphotransferase system</keyword>
<evidence type="ECO:0000256" key="12">
    <source>
        <dbReference type="ARBA" id="ARBA00022683"/>
    </source>
</evidence>
<comment type="caution">
    <text evidence="25">The sequence shown here is derived from an EMBL/GenBank/DDBJ whole genome shotgun (WGS) entry which is preliminary data.</text>
</comment>
<reference evidence="25" key="2">
    <citation type="submission" date="2021-04" db="EMBL/GenBank/DDBJ databases">
        <authorList>
            <person name="Gilroy R."/>
        </authorList>
    </citation>
    <scope>NUCLEOTIDE SEQUENCE</scope>
    <source>
        <strain evidence="25">ChiBcec16-3735</strain>
    </source>
</reference>
<evidence type="ECO:0000259" key="24">
    <source>
        <dbReference type="Pfam" id="PF05524"/>
    </source>
</evidence>
<dbReference type="GO" id="GO:0008965">
    <property type="term" value="F:phosphoenolpyruvate-protein phosphotransferase activity"/>
    <property type="evidence" value="ECO:0007669"/>
    <property type="project" value="UniProtKB-EC"/>
</dbReference>
<dbReference type="PANTHER" id="PTHR46244:SF3">
    <property type="entry name" value="PHOSPHOENOLPYRUVATE-PROTEIN PHOSPHOTRANSFERASE"/>
    <property type="match status" value="1"/>
</dbReference>
<comment type="catalytic activity">
    <reaction evidence="1 17">
        <text>L-histidyl-[protein] + phosphoenolpyruvate = N(pros)-phospho-L-histidyl-[protein] + pyruvate</text>
        <dbReference type="Rhea" id="RHEA:23880"/>
        <dbReference type="Rhea" id="RHEA-COMP:9745"/>
        <dbReference type="Rhea" id="RHEA-COMP:9746"/>
        <dbReference type="ChEBI" id="CHEBI:15361"/>
        <dbReference type="ChEBI" id="CHEBI:29979"/>
        <dbReference type="ChEBI" id="CHEBI:58702"/>
        <dbReference type="ChEBI" id="CHEBI:64837"/>
        <dbReference type="EC" id="2.7.3.9"/>
    </reaction>
</comment>
<dbReference type="GO" id="GO:0016301">
    <property type="term" value="F:kinase activity"/>
    <property type="evidence" value="ECO:0007669"/>
    <property type="project" value="UniProtKB-KW"/>
</dbReference>
<dbReference type="SUPFAM" id="SSF47831">
    <property type="entry name" value="Enzyme I of the PEP:sugar phosphotransferase system HPr-binding (sub)domain"/>
    <property type="match status" value="1"/>
</dbReference>
<feature type="domain" description="PEP-utilising enzyme mobile" evidence="22">
    <location>
        <begin position="152"/>
        <end position="222"/>
    </location>
</feature>
<evidence type="ECO:0000256" key="14">
    <source>
        <dbReference type="ARBA" id="ARBA00022777"/>
    </source>
</evidence>
<dbReference type="InterPro" id="IPR024692">
    <property type="entry name" value="PTS_EI"/>
</dbReference>
<keyword evidence="15 17" id="KW-0460">Magnesium</keyword>
<accession>A0A9D2FH69</accession>
<dbReference type="InterPro" id="IPR008731">
    <property type="entry name" value="PTS_EIN"/>
</dbReference>
<evidence type="ECO:0000256" key="9">
    <source>
        <dbReference type="ARBA" id="ARBA00022490"/>
    </source>
</evidence>
<evidence type="ECO:0000313" key="26">
    <source>
        <dbReference type="Proteomes" id="UP000824065"/>
    </source>
</evidence>
<evidence type="ECO:0000256" key="15">
    <source>
        <dbReference type="ARBA" id="ARBA00022842"/>
    </source>
</evidence>
<keyword evidence="8 17" id="KW-0813">Transport</keyword>
<dbReference type="EC" id="2.7.3.9" evidence="6 17"/>
<feature type="domain" description="Phosphotransferase system enzyme I N-terminal" evidence="24">
    <location>
        <begin position="5"/>
        <end position="126"/>
    </location>
</feature>
<feature type="compositionally biased region" description="Basic and acidic residues" evidence="21">
    <location>
        <begin position="552"/>
        <end position="575"/>
    </location>
</feature>
<organism evidence="25 26">
    <name type="scientific">Candidatus Faecalibacterium gallistercoris</name>
    <dbReference type="NCBI Taxonomy" id="2838579"/>
    <lineage>
        <taxon>Bacteria</taxon>
        <taxon>Bacillati</taxon>
        <taxon>Bacillota</taxon>
        <taxon>Clostridia</taxon>
        <taxon>Eubacteriales</taxon>
        <taxon>Oscillospiraceae</taxon>
        <taxon>Faecalibacterium</taxon>
    </lineage>
</organism>
<dbReference type="PIRSF" id="PIRSF000732">
    <property type="entry name" value="PTS_enzyme_I"/>
    <property type="match status" value="1"/>
</dbReference>
<dbReference type="Pfam" id="PF02896">
    <property type="entry name" value="PEP-utilizers_C"/>
    <property type="match status" value="1"/>
</dbReference>
<feature type="binding site" evidence="20">
    <location>
        <position position="452"/>
    </location>
    <ligand>
        <name>Mg(2+)</name>
        <dbReference type="ChEBI" id="CHEBI:18420"/>
    </ligand>
</feature>
<dbReference type="Gene3D" id="1.10.274.10">
    <property type="entry name" value="PtsI, HPr-binding domain"/>
    <property type="match status" value="1"/>
</dbReference>
<dbReference type="Pfam" id="PF00391">
    <property type="entry name" value="PEP-utilizers"/>
    <property type="match status" value="1"/>
</dbReference>
<feature type="binding site" evidence="19">
    <location>
        <position position="462"/>
    </location>
    <ligand>
        <name>phosphoenolpyruvate</name>
        <dbReference type="ChEBI" id="CHEBI:58702"/>
    </ligand>
</feature>
<evidence type="ECO:0000313" key="25">
    <source>
        <dbReference type="EMBL" id="HIZ58413.1"/>
    </source>
</evidence>
<dbReference type="InterPro" id="IPR036637">
    <property type="entry name" value="Phosphohistidine_dom_sf"/>
</dbReference>
<reference evidence="25" key="1">
    <citation type="journal article" date="2021" name="PeerJ">
        <title>Extensive microbial diversity within the chicken gut microbiome revealed by metagenomics and culture.</title>
        <authorList>
            <person name="Gilroy R."/>
            <person name="Ravi A."/>
            <person name="Getino M."/>
            <person name="Pursley I."/>
            <person name="Horton D.L."/>
            <person name="Alikhan N.F."/>
            <person name="Baker D."/>
            <person name="Gharbi K."/>
            <person name="Hall N."/>
            <person name="Watson M."/>
            <person name="Adriaenssens E.M."/>
            <person name="Foster-Nyarko E."/>
            <person name="Jarju S."/>
            <person name="Secka A."/>
            <person name="Antonio M."/>
            <person name="Oren A."/>
            <person name="Chaudhuri R.R."/>
            <person name="La Ragione R."/>
            <person name="Hildebrand F."/>
            <person name="Pallen M.J."/>
        </authorList>
    </citation>
    <scope>NUCLEOTIDE SEQUENCE</scope>
    <source>
        <strain evidence="25">ChiBcec16-3735</strain>
    </source>
</reference>
<evidence type="ECO:0000256" key="13">
    <source>
        <dbReference type="ARBA" id="ARBA00022723"/>
    </source>
</evidence>
<name>A0A9D2FH69_9FIRM</name>
<dbReference type="SUPFAM" id="SSF52009">
    <property type="entry name" value="Phosphohistidine domain"/>
    <property type="match status" value="1"/>
</dbReference>
<evidence type="ECO:0000256" key="20">
    <source>
        <dbReference type="PIRSR" id="PIRSR000732-3"/>
    </source>
</evidence>
<evidence type="ECO:0000256" key="10">
    <source>
        <dbReference type="ARBA" id="ARBA00022597"/>
    </source>
</evidence>
<evidence type="ECO:0000256" key="11">
    <source>
        <dbReference type="ARBA" id="ARBA00022679"/>
    </source>
</evidence>
<dbReference type="EMBL" id="DXBJ01000051">
    <property type="protein sequence ID" value="HIZ58413.1"/>
    <property type="molecule type" value="Genomic_DNA"/>
</dbReference>
<evidence type="ECO:0000256" key="18">
    <source>
        <dbReference type="PIRSR" id="PIRSR000732-1"/>
    </source>
</evidence>
<dbReference type="GO" id="GO:0005737">
    <property type="term" value="C:cytoplasm"/>
    <property type="evidence" value="ECO:0007669"/>
    <property type="project" value="UniProtKB-SubCell"/>
</dbReference>
<dbReference type="PANTHER" id="PTHR46244">
    <property type="entry name" value="PHOSPHOENOLPYRUVATE-PROTEIN PHOSPHOTRANSFERASE"/>
    <property type="match status" value="1"/>
</dbReference>
<dbReference type="Gene3D" id="3.20.20.60">
    <property type="entry name" value="Phosphoenolpyruvate-binding domains"/>
    <property type="match status" value="1"/>
</dbReference>
<feature type="binding site" evidence="19">
    <location>
        <begin position="451"/>
        <end position="452"/>
    </location>
    <ligand>
        <name>phosphoenolpyruvate</name>
        <dbReference type="ChEBI" id="CHEBI:58702"/>
    </ligand>
</feature>
<feature type="binding site" evidence="19">
    <location>
        <position position="330"/>
    </location>
    <ligand>
        <name>phosphoenolpyruvate</name>
        <dbReference type="ChEBI" id="CHEBI:58702"/>
    </ligand>
</feature>
<sequence length="575" mass="63006">MQVGTGKSVLNGIAIGKLKIYKKKDTTISTTPVTDTGAELLRFEDAQQKAIQQQTALYEKALAEAGEDIAEVFNIHAMMLEDDDFVDAIREIITKQKMCAEYAVKTAGTNQAAVFAAMDDPYLQARSADVMDIAQAMLDILQGTDVDSMQGTEPSILVAEDLAPSETVRLDKSLLLGFVTREGSANSHTAILARSMNIPALIQCKEISDDWDGKMAVIDGYNACVYVEPTPDLLKTLQKRQQEDKKKLALLQELKGKPNTTLDGTTINVYANIGGIGDVGAVQQNDAGGVGLFRSEFVYLNSKDYPTEEYQFEAYKQVVETLAPKKVIIRTCDIGADKTVDYMKLDHEENPALGYRAIRICLTRKDFFKTQLRALLRASAYGNLGIMFPMITSLRELHDAKNILDECRVELAAEGKKMGEVEVGTMIETPAAVLVADDLAEECDFFSIGTNDLTQYTCALDRQNAKLEPFANPHHPAVLREIKMTIDAGHRHGIWVGICGELGADESLVETFLRMGVDELSVNPKSVLPLRKKIRSLDLSKPAAAVEGDEPDASKAKAEDKAKAKKADKTEKAKA</sequence>
<proteinExistence type="inferred from homology"/>
<dbReference type="PRINTS" id="PR01736">
    <property type="entry name" value="PHPHTRNFRASE"/>
</dbReference>
<dbReference type="InterPro" id="IPR050499">
    <property type="entry name" value="PEP-utilizing_PTS_enzyme"/>
</dbReference>
<feature type="domain" description="PEP-utilising enzyme C-terminal" evidence="23">
    <location>
        <begin position="251"/>
        <end position="538"/>
    </location>
</feature>
<feature type="region of interest" description="Disordered" evidence="21">
    <location>
        <begin position="541"/>
        <end position="575"/>
    </location>
</feature>
<evidence type="ECO:0000256" key="7">
    <source>
        <dbReference type="ARBA" id="ARBA00016544"/>
    </source>
</evidence>
<dbReference type="InterPro" id="IPR036618">
    <property type="entry name" value="PtsI_HPr-bd_sf"/>
</dbReference>
<feature type="active site" description="Tele-phosphohistidine intermediate" evidence="18">
    <location>
        <position position="188"/>
    </location>
</feature>
<comment type="subcellular location">
    <subcellularLocation>
        <location evidence="4 17">Cytoplasm</location>
    </subcellularLocation>
</comment>
<dbReference type="InterPro" id="IPR000121">
    <property type="entry name" value="PEP_util_C"/>
</dbReference>
<comment type="similarity">
    <text evidence="5 17">Belongs to the PEP-utilizing enzyme family.</text>
</comment>
<feature type="binding site" evidence="19">
    <location>
        <position position="294"/>
    </location>
    <ligand>
        <name>phosphoenolpyruvate</name>
        <dbReference type="ChEBI" id="CHEBI:58702"/>
    </ligand>
</feature>
<keyword evidence="9 17" id="KW-0963">Cytoplasm</keyword>
<gene>
    <name evidence="25" type="primary">ptsP</name>
    <name evidence="25" type="ORF">H9725_07525</name>
</gene>
<dbReference type="InterPro" id="IPR008279">
    <property type="entry name" value="PEP-util_enz_mobile_dom"/>
</dbReference>
<evidence type="ECO:0000256" key="1">
    <source>
        <dbReference type="ARBA" id="ARBA00000683"/>
    </source>
</evidence>
<dbReference type="InterPro" id="IPR040442">
    <property type="entry name" value="Pyrv_kinase-like_dom_sf"/>
</dbReference>
<keyword evidence="10 17" id="KW-0762">Sugar transport</keyword>
<dbReference type="SUPFAM" id="SSF51621">
    <property type="entry name" value="Phosphoenolpyruvate/pyruvate domain"/>
    <property type="match status" value="1"/>
</dbReference>
<dbReference type="Proteomes" id="UP000824065">
    <property type="component" value="Unassembled WGS sequence"/>
</dbReference>
<evidence type="ECO:0000256" key="17">
    <source>
        <dbReference type="PIRNR" id="PIRNR000732"/>
    </source>
</evidence>
<dbReference type="AlphaFoldDB" id="A0A9D2FH69"/>
<keyword evidence="13 17" id="KW-0479">Metal-binding</keyword>
<dbReference type="Pfam" id="PF05524">
    <property type="entry name" value="PEP-utilisers_N"/>
    <property type="match status" value="1"/>
</dbReference>
<evidence type="ECO:0000256" key="4">
    <source>
        <dbReference type="ARBA" id="ARBA00004496"/>
    </source>
</evidence>
<evidence type="ECO:0000259" key="23">
    <source>
        <dbReference type="Pfam" id="PF02896"/>
    </source>
</evidence>
<feature type="binding site" evidence="20">
    <location>
        <position position="428"/>
    </location>
    <ligand>
        <name>Mg(2+)</name>
        <dbReference type="ChEBI" id="CHEBI:18420"/>
    </ligand>
</feature>
<protein>
    <recommendedName>
        <fullName evidence="7 17">Phosphoenolpyruvate-protein phosphotransferase</fullName>
        <ecNumber evidence="6 17">2.7.3.9</ecNumber>
    </recommendedName>
    <alternativeName>
        <fullName evidence="16 17">Phosphotransferase system, enzyme I</fullName>
    </alternativeName>
</protein>
<dbReference type="InterPro" id="IPR006318">
    <property type="entry name" value="PTS_EI-like"/>
</dbReference>
<keyword evidence="14 17" id="KW-0418">Kinase</keyword>
<evidence type="ECO:0000256" key="16">
    <source>
        <dbReference type="ARBA" id="ARBA00033235"/>
    </source>
</evidence>
<evidence type="ECO:0000256" key="8">
    <source>
        <dbReference type="ARBA" id="ARBA00022448"/>
    </source>
</evidence>
<evidence type="ECO:0000256" key="2">
    <source>
        <dbReference type="ARBA" id="ARBA00001946"/>
    </source>
</evidence>
<dbReference type="GO" id="GO:0009401">
    <property type="term" value="P:phosphoenolpyruvate-dependent sugar phosphotransferase system"/>
    <property type="evidence" value="ECO:0007669"/>
    <property type="project" value="UniProtKB-KW"/>
</dbReference>
<evidence type="ECO:0000259" key="22">
    <source>
        <dbReference type="Pfam" id="PF00391"/>
    </source>
</evidence>
<comment type="function">
    <text evidence="3 17">General (non sugar-specific) component of the phosphoenolpyruvate-dependent sugar phosphotransferase system (sugar PTS). This major carbohydrate active-transport system catalyzes the phosphorylation of incoming sugar substrates concomitantly with their translocation across the cell membrane. Enzyme I transfers the phosphoryl group from phosphoenolpyruvate (PEP) to the phosphoryl carrier protein (HPr).</text>
</comment>
<dbReference type="GO" id="GO:0046872">
    <property type="term" value="F:metal ion binding"/>
    <property type="evidence" value="ECO:0007669"/>
    <property type="project" value="UniProtKB-KW"/>
</dbReference>
<evidence type="ECO:0000256" key="3">
    <source>
        <dbReference type="ARBA" id="ARBA00002728"/>
    </source>
</evidence>
<evidence type="ECO:0000256" key="6">
    <source>
        <dbReference type="ARBA" id="ARBA00012232"/>
    </source>
</evidence>
<feature type="active site" description="Proton donor" evidence="18">
    <location>
        <position position="499"/>
    </location>
</feature>